<protein>
    <submittedName>
        <fullName evidence="6">Phage tail protein and peptidase (ACLAME 17)</fullName>
    </submittedName>
</protein>
<dbReference type="InterPro" id="IPR059100">
    <property type="entry name" value="TSP3_bac"/>
</dbReference>
<evidence type="ECO:0000256" key="2">
    <source>
        <dbReference type="ARBA" id="ARBA00022525"/>
    </source>
</evidence>
<feature type="compositionally biased region" description="Low complexity" evidence="5">
    <location>
        <begin position="340"/>
        <end position="363"/>
    </location>
</feature>
<evidence type="ECO:0000313" key="6">
    <source>
        <dbReference type="EMBL" id="CAA9578369.1"/>
    </source>
</evidence>
<organism evidence="6">
    <name type="scientific">uncultured Thermomicrobiales bacterium</name>
    <dbReference type="NCBI Taxonomy" id="1645740"/>
    <lineage>
        <taxon>Bacteria</taxon>
        <taxon>Pseudomonadati</taxon>
        <taxon>Thermomicrobiota</taxon>
        <taxon>Thermomicrobia</taxon>
        <taxon>Thermomicrobiales</taxon>
        <taxon>environmental samples</taxon>
    </lineage>
</organism>
<dbReference type="PANTHER" id="PTHR37467:SF1">
    <property type="entry name" value="EXPORTED CALCIUM-BINDING GLYCOPROTEIN"/>
    <property type="match status" value="1"/>
</dbReference>
<proteinExistence type="predicted"/>
<feature type="compositionally biased region" description="Gly residues" evidence="5">
    <location>
        <begin position="293"/>
        <end position="338"/>
    </location>
</feature>
<keyword evidence="2" id="KW-0964">Secreted</keyword>
<feature type="region of interest" description="Disordered" evidence="5">
    <location>
        <begin position="1"/>
        <end position="32"/>
    </location>
</feature>
<dbReference type="InterPro" id="IPR053180">
    <property type="entry name" value="Ca-binding_acidic-repeat"/>
</dbReference>
<dbReference type="GO" id="GO:0005509">
    <property type="term" value="F:calcium ion binding"/>
    <property type="evidence" value="ECO:0007669"/>
    <property type="project" value="InterPro"/>
</dbReference>
<name>A0A6J4VJX3_9BACT</name>
<keyword evidence="3" id="KW-0732">Signal</keyword>
<keyword evidence="4" id="KW-0106">Calcium</keyword>
<evidence type="ECO:0000256" key="3">
    <source>
        <dbReference type="ARBA" id="ARBA00022729"/>
    </source>
</evidence>
<reference evidence="6" key="1">
    <citation type="submission" date="2020-02" db="EMBL/GenBank/DDBJ databases">
        <authorList>
            <person name="Meier V. D."/>
        </authorList>
    </citation>
    <scope>NUCLEOTIDE SEQUENCE</scope>
    <source>
        <strain evidence="6">AVDCRST_MAG49</strain>
    </source>
</reference>
<feature type="compositionally biased region" description="Basic and acidic residues" evidence="5">
    <location>
        <begin position="20"/>
        <end position="32"/>
    </location>
</feature>
<evidence type="ECO:0000256" key="5">
    <source>
        <dbReference type="SAM" id="MobiDB-lite"/>
    </source>
</evidence>
<accession>A0A6J4VJX3</accession>
<sequence length="525" mass="51331">MISRSVWDGRGLTRRQRNTGADERRGQQVRPERRLRTAVRTGLVTTAMAALVAGGAGTTLASQSGGEGSSPARGHAAVVAQQIIDLPSGQLGWQVTRRTASPADADAAALFGSADAAGFVVADDGALLVSVEGGPRVRLASGEALAVEAGAEVAIAATGDDEAEFYTLGLGRGTAKSAAIDRAGATVGDPTPFATPGGAARDLDLLRDVLAADEESELPAGAGPTLLLVTEGTLEVATPNGGSIEIAAGDATTLEGDLALTAADEGAAFVAAVLGAEVDADEASASPTYRTGSGTGGGTGGGGGAGTGGGDRTGTGGDGGGGGSGGGSGGGNGSGNGGQATASATETAGATKTPTATPTAQPDTDADDDGLSDDDEALRGTDPNLADTDGDGLLDGREVFETGTDPLNADSDADGITDGEEVDTYGSNPSSNDGDGDGLPDYNEIFQHGTDPNEPDTDGDGISDHDELNYPTDPLLADTDGDGLSDGGELTYGTNPTLVDTDGAGFGDGAEVDAATSPTDPTSHP</sequence>
<dbReference type="Pfam" id="PF18884">
    <property type="entry name" value="TSP3_bac"/>
    <property type="match status" value="6"/>
</dbReference>
<dbReference type="SUPFAM" id="SSF103647">
    <property type="entry name" value="TSP type-3 repeat"/>
    <property type="match status" value="1"/>
</dbReference>
<dbReference type="AlphaFoldDB" id="A0A6J4VJX3"/>
<gene>
    <name evidence="6" type="ORF">AVDCRST_MAG49-4501</name>
</gene>
<dbReference type="Gene3D" id="4.10.1080.10">
    <property type="entry name" value="TSP type-3 repeat"/>
    <property type="match status" value="1"/>
</dbReference>
<dbReference type="InterPro" id="IPR028974">
    <property type="entry name" value="TSP_type-3_rpt"/>
</dbReference>
<feature type="compositionally biased region" description="Acidic residues" evidence="5">
    <location>
        <begin position="411"/>
        <end position="423"/>
    </location>
</feature>
<feature type="compositionally biased region" description="Acidic residues" evidence="5">
    <location>
        <begin position="364"/>
        <end position="376"/>
    </location>
</feature>
<comment type="subcellular location">
    <subcellularLocation>
        <location evidence="1">Secreted</location>
    </subcellularLocation>
</comment>
<dbReference type="PANTHER" id="PTHR37467">
    <property type="entry name" value="EXPORTED CALCIUM-BINDING GLYCOPROTEIN-RELATED"/>
    <property type="match status" value="1"/>
</dbReference>
<dbReference type="EMBL" id="CADCWG010000317">
    <property type="protein sequence ID" value="CAA9578369.1"/>
    <property type="molecule type" value="Genomic_DNA"/>
</dbReference>
<evidence type="ECO:0000256" key="4">
    <source>
        <dbReference type="ARBA" id="ARBA00022837"/>
    </source>
</evidence>
<feature type="compositionally biased region" description="Polar residues" evidence="5">
    <location>
        <begin position="516"/>
        <end position="525"/>
    </location>
</feature>
<evidence type="ECO:0000256" key="1">
    <source>
        <dbReference type="ARBA" id="ARBA00004613"/>
    </source>
</evidence>
<feature type="region of interest" description="Disordered" evidence="5">
    <location>
        <begin position="281"/>
        <end position="525"/>
    </location>
</feature>